<protein>
    <submittedName>
        <fullName evidence="12">SLC13 family permease</fullName>
    </submittedName>
</protein>
<gene>
    <name evidence="12" type="ORF">ACFOLH_14875</name>
</gene>
<keyword evidence="8 10" id="KW-1133">Transmembrane helix</keyword>
<dbReference type="InterPro" id="IPR000802">
    <property type="entry name" value="Arsenical_pump_ArsB"/>
</dbReference>
<keyword evidence="4" id="KW-0813">Transport</keyword>
<feature type="domain" description="Citrate transporter-like" evidence="11">
    <location>
        <begin position="8"/>
        <end position="321"/>
    </location>
</feature>
<feature type="transmembrane region" description="Helical" evidence="10">
    <location>
        <begin position="72"/>
        <end position="97"/>
    </location>
</feature>
<evidence type="ECO:0000256" key="10">
    <source>
        <dbReference type="SAM" id="Phobius"/>
    </source>
</evidence>
<comment type="similarity">
    <text evidence="3">Belongs to the CitM (TC 2.A.11) transporter family.</text>
</comment>
<evidence type="ECO:0000256" key="2">
    <source>
        <dbReference type="ARBA" id="ARBA00006433"/>
    </source>
</evidence>
<evidence type="ECO:0000256" key="6">
    <source>
        <dbReference type="ARBA" id="ARBA00022692"/>
    </source>
</evidence>
<evidence type="ECO:0000256" key="1">
    <source>
        <dbReference type="ARBA" id="ARBA00004651"/>
    </source>
</evidence>
<organism evidence="12 13">
    <name type="scientific">Aquipuribacter hungaricus</name>
    <dbReference type="NCBI Taxonomy" id="545624"/>
    <lineage>
        <taxon>Bacteria</taxon>
        <taxon>Bacillati</taxon>
        <taxon>Actinomycetota</taxon>
        <taxon>Actinomycetes</taxon>
        <taxon>Micrococcales</taxon>
        <taxon>Intrasporangiaceae</taxon>
        <taxon>Aquipuribacter</taxon>
    </lineage>
</organism>
<feature type="transmembrane region" description="Helical" evidence="10">
    <location>
        <begin position="356"/>
        <end position="381"/>
    </location>
</feature>
<evidence type="ECO:0000256" key="3">
    <source>
        <dbReference type="ARBA" id="ARBA00009843"/>
    </source>
</evidence>
<feature type="transmembrane region" description="Helical" evidence="10">
    <location>
        <begin position="109"/>
        <end position="131"/>
    </location>
</feature>
<evidence type="ECO:0000256" key="7">
    <source>
        <dbReference type="ARBA" id="ARBA00022849"/>
    </source>
</evidence>
<comment type="similarity">
    <text evidence="2">Belongs to the ArsB family.</text>
</comment>
<accession>A0ABV7WIE1</accession>
<sequence length="387" mass="39207">MAPVWRWVSVAGALVVVTGLLPAADVRDLLARVAPVLVFLVGITVVAELADRVGLFDVAARAAAHAARGRTVVLFLLLALVAVAVTVLVSLDTTAVLLTPLVVVLTRRLGLPVLPFAVMVVWLANTASLLLPVSNLTNLLAVDAFDAVGAHYVVVMALPAAAVVAATVGLLLVCYSGRLRGRFEDREHVSPPDRLLVVLAGAACAGVGTAVTLGVEPAVAAGAAAVLLLVVVAVRARHLLSARLLPWRLVLLTTGLFLVVQAVADRGLAALLAGVAGTGDGPADLLRLAATAAVASNVLTNLPAYLALEPAAAGSAARLAALLVGTDAGPLVTPWGSLATLLWLDRCRAGGVRVPLRHVVLLGLVAAPVAVLAGTGGLLLAQRAGLV</sequence>
<name>A0ABV7WIE1_9MICO</name>
<feature type="transmembrane region" description="Helical" evidence="10">
    <location>
        <begin position="249"/>
        <end position="273"/>
    </location>
</feature>
<reference evidence="13" key="1">
    <citation type="journal article" date="2019" name="Int. J. Syst. Evol. Microbiol.">
        <title>The Global Catalogue of Microorganisms (GCM) 10K type strain sequencing project: providing services to taxonomists for standard genome sequencing and annotation.</title>
        <authorList>
            <consortium name="The Broad Institute Genomics Platform"/>
            <consortium name="The Broad Institute Genome Sequencing Center for Infectious Disease"/>
            <person name="Wu L."/>
            <person name="Ma J."/>
        </authorList>
    </citation>
    <scope>NUCLEOTIDE SEQUENCE [LARGE SCALE GENOMIC DNA]</scope>
    <source>
        <strain evidence="13">NCAIM B.02333</strain>
    </source>
</reference>
<dbReference type="InterPro" id="IPR004680">
    <property type="entry name" value="Cit_transptr-like_dom"/>
</dbReference>
<evidence type="ECO:0000256" key="9">
    <source>
        <dbReference type="ARBA" id="ARBA00023136"/>
    </source>
</evidence>
<comment type="subcellular location">
    <subcellularLocation>
        <location evidence="1">Cell membrane</location>
        <topology evidence="1">Multi-pass membrane protein</topology>
    </subcellularLocation>
</comment>
<dbReference type="RefSeq" id="WP_340291267.1">
    <property type="nucleotide sequence ID" value="NZ_JBBEOI010000035.1"/>
</dbReference>
<evidence type="ECO:0000256" key="5">
    <source>
        <dbReference type="ARBA" id="ARBA00022475"/>
    </source>
</evidence>
<dbReference type="PANTHER" id="PTHR43302">
    <property type="entry name" value="TRANSPORTER ARSB-RELATED"/>
    <property type="match status" value="1"/>
</dbReference>
<proteinExistence type="inferred from homology"/>
<dbReference type="PANTHER" id="PTHR43302:SF5">
    <property type="entry name" value="TRANSPORTER ARSB-RELATED"/>
    <property type="match status" value="1"/>
</dbReference>
<feature type="transmembrane region" description="Helical" evidence="10">
    <location>
        <begin position="6"/>
        <end position="24"/>
    </location>
</feature>
<keyword evidence="5" id="KW-1003">Cell membrane</keyword>
<feature type="transmembrane region" description="Helical" evidence="10">
    <location>
        <begin position="320"/>
        <end position="344"/>
    </location>
</feature>
<comment type="caution">
    <text evidence="12">The sequence shown here is derived from an EMBL/GenBank/DDBJ whole genome shotgun (WGS) entry which is preliminary data.</text>
</comment>
<feature type="transmembrane region" description="Helical" evidence="10">
    <location>
        <begin position="219"/>
        <end position="237"/>
    </location>
</feature>
<evidence type="ECO:0000256" key="8">
    <source>
        <dbReference type="ARBA" id="ARBA00022989"/>
    </source>
</evidence>
<dbReference type="Pfam" id="PF03600">
    <property type="entry name" value="CitMHS"/>
    <property type="match status" value="1"/>
</dbReference>
<feature type="transmembrane region" description="Helical" evidence="10">
    <location>
        <begin position="195"/>
        <end position="213"/>
    </location>
</feature>
<dbReference type="PRINTS" id="PR00758">
    <property type="entry name" value="ARSENICPUMP"/>
</dbReference>
<feature type="transmembrane region" description="Helical" evidence="10">
    <location>
        <begin position="151"/>
        <end position="175"/>
    </location>
</feature>
<dbReference type="Proteomes" id="UP001595685">
    <property type="component" value="Unassembled WGS sequence"/>
</dbReference>
<feature type="transmembrane region" description="Helical" evidence="10">
    <location>
        <begin position="29"/>
        <end position="47"/>
    </location>
</feature>
<keyword evidence="7" id="KW-0059">Arsenical resistance</keyword>
<evidence type="ECO:0000313" key="12">
    <source>
        <dbReference type="EMBL" id="MFC3689630.1"/>
    </source>
</evidence>
<keyword evidence="9 10" id="KW-0472">Membrane</keyword>
<feature type="transmembrane region" description="Helical" evidence="10">
    <location>
        <begin position="285"/>
        <end position="308"/>
    </location>
</feature>
<dbReference type="EMBL" id="JBHRWW010000011">
    <property type="protein sequence ID" value="MFC3689630.1"/>
    <property type="molecule type" value="Genomic_DNA"/>
</dbReference>
<keyword evidence="6 10" id="KW-0812">Transmembrane</keyword>
<keyword evidence="13" id="KW-1185">Reference proteome</keyword>
<evidence type="ECO:0000256" key="4">
    <source>
        <dbReference type="ARBA" id="ARBA00022448"/>
    </source>
</evidence>
<evidence type="ECO:0000313" key="13">
    <source>
        <dbReference type="Proteomes" id="UP001595685"/>
    </source>
</evidence>
<evidence type="ECO:0000259" key="11">
    <source>
        <dbReference type="Pfam" id="PF03600"/>
    </source>
</evidence>